<evidence type="ECO:0000313" key="15">
    <source>
        <dbReference type="Proteomes" id="UP000176608"/>
    </source>
</evidence>
<dbReference type="EMBL" id="MEVA01000009">
    <property type="protein sequence ID" value="OGC47448.1"/>
    <property type="molecule type" value="Genomic_DNA"/>
</dbReference>
<dbReference type="PANTHER" id="PTHR11088">
    <property type="entry name" value="TRNA DIMETHYLALLYLTRANSFERASE"/>
    <property type="match status" value="1"/>
</dbReference>
<evidence type="ECO:0000256" key="6">
    <source>
        <dbReference type="ARBA" id="ARBA00022741"/>
    </source>
</evidence>
<keyword evidence="5 10" id="KW-0819">tRNA processing</keyword>
<comment type="catalytic activity">
    <reaction evidence="9 10 11">
        <text>adenosine(37) in tRNA + dimethylallyl diphosphate = N(6)-dimethylallyladenosine(37) in tRNA + diphosphate</text>
        <dbReference type="Rhea" id="RHEA:26482"/>
        <dbReference type="Rhea" id="RHEA-COMP:10162"/>
        <dbReference type="Rhea" id="RHEA-COMP:10375"/>
        <dbReference type="ChEBI" id="CHEBI:33019"/>
        <dbReference type="ChEBI" id="CHEBI:57623"/>
        <dbReference type="ChEBI" id="CHEBI:74411"/>
        <dbReference type="ChEBI" id="CHEBI:74415"/>
        <dbReference type="EC" id="2.5.1.75"/>
    </reaction>
</comment>
<evidence type="ECO:0000313" key="14">
    <source>
        <dbReference type="EMBL" id="OGC47448.1"/>
    </source>
</evidence>
<evidence type="ECO:0000256" key="11">
    <source>
        <dbReference type="RuleBase" id="RU003783"/>
    </source>
</evidence>
<evidence type="ECO:0000256" key="8">
    <source>
        <dbReference type="ARBA" id="ARBA00022842"/>
    </source>
</evidence>
<evidence type="ECO:0000256" key="5">
    <source>
        <dbReference type="ARBA" id="ARBA00022694"/>
    </source>
</evidence>
<keyword evidence="4 10" id="KW-0808">Transferase</keyword>
<accession>A0A1F4UR61</accession>
<dbReference type="InterPro" id="IPR018022">
    <property type="entry name" value="IPT"/>
</dbReference>
<feature type="binding site" evidence="10">
    <location>
        <begin position="11"/>
        <end position="16"/>
    </location>
    <ligand>
        <name>substrate</name>
    </ligand>
</feature>
<dbReference type="SUPFAM" id="SSF52540">
    <property type="entry name" value="P-loop containing nucleoside triphosphate hydrolases"/>
    <property type="match status" value="1"/>
</dbReference>
<organism evidence="14 15">
    <name type="scientific">candidate division WWE3 bacterium RIFCSPHIGHO2_01_FULL_42_13</name>
    <dbReference type="NCBI Taxonomy" id="1802617"/>
    <lineage>
        <taxon>Bacteria</taxon>
        <taxon>Katanobacteria</taxon>
    </lineage>
</organism>
<feature type="site" description="Interaction with substrate tRNA" evidence="10">
    <location>
        <position position="112"/>
    </location>
</feature>
<comment type="subunit">
    <text evidence="10">Monomer.</text>
</comment>
<dbReference type="Gene3D" id="1.10.20.140">
    <property type="match status" value="1"/>
</dbReference>
<dbReference type="Proteomes" id="UP000176608">
    <property type="component" value="Unassembled WGS sequence"/>
</dbReference>
<dbReference type="HAMAP" id="MF_00185">
    <property type="entry name" value="IPP_trans"/>
    <property type="match status" value="1"/>
</dbReference>
<keyword evidence="7 10" id="KW-0067">ATP-binding</keyword>
<comment type="similarity">
    <text evidence="3 10 13">Belongs to the IPP transferase family.</text>
</comment>
<evidence type="ECO:0000256" key="12">
    <source>
        <dbReference type="RuleBase" id="RU003784"/>
    </source>
</evidence>
<name>A0A1F4UR61_UNCKA</name>
<comment type="caution">
    <text evidence="14">The sequence shown here is derived from an EMBL/GenBank/DDBJ whole genome shotgun (WGS) entry which is preliminary data.</text>
</comment>
<feature type="region of interest" description="Interaction with substrate tRNA" evidence="10">
    <location>
        <begin position="34"/>
        <end position="37"/>
    </location>
</feature>
<dbReference type="InterPro" id="IPR027417">
    <property type="entry name" value="P-loop_NTPase"/>
</dbReference>
<dbReference type="GO" id="GO:0006400">
    <property type="term" value="P:tRNA modification"/>
    <property type="evidence" value="ECO:0007669"/>
    <property type="project" value="TreeGrafter"/>
</dbReference>
<feature type="site" description="Interaction with substrate tRNA" evidence="10">
    <location>
        <position position="135"/>
    </location>
</feature>
<keyword evidence="6 10" id="KW-0547">Nucleotide-binding</keyword>
<evidence type="ECO:0000256" key="3">
    <source>
        <dbReference type="ARBA" id="ARBA00005842"/>
    </source>
</evidence>
<evidence type="ECO:0000256" key="10">
    <source>
        <dbReference type="HAMAP-Rule" id="MF_00185"/>
    </source>
</evidence>
<evidence type="ECO:0000256" key="1">
    <source>
        <dbReference type="ARBA" id="ARBA00001946"/>
    </source>
</evidence>
<feature type="binding site" evidence="10">
    <location>
        <begin position="9"/>
        <end position="16"/>
    </location>
    <ligand>
        <name>ATP</name>
        <dbReference type="ChEBI" id="CHEBI:30616"/>
    </ligand>
</feature>
<protein>
    <recommendedName>
        <fullName evidence="10">tRNA dimethylallyltransferase</fullName>
        <ecNumber evidence="10">2.5.1.75</ecNumber>
    </recommendedName>
    <alternativeName>
        <fullName evidence="10">Dimethylallyl diphosphate:tRNA dimethylallyltransferase</fullName>
        <shortName evidence="10">DMAPP:tRNA dimethylallyltransferase</shortName>
        <shortName evidence="10">DMATase</shortName>
    </alternativeName>
    <alternativeName>
        <fullName evidence="10">Isopentenyl-diphosphate:tRNA isopentenyltransferase</fullName>
        <shortName evidence="10">IPP transferase</shortName>
        <shortName evidence="10">IPPT</shortName>
        <shortName evidence="10">IPTase</shortName>
    </alternativeName>
</protein>
<evidence type="ECO:0000256" key="13">
    <source>
        <dbReference type="RuleBase" id="RU003785"/>
    </source>
</evidence>
<dbReference type="InterPro" id="IPR039657">
    <property type="entry name" value="Dimethylallyltransferase"/>
</dbReference>
<reference evidence="14 15" key="1">
    <citation type="journal article" date="2016" name="Nat. Commun.">
        <title>Thousands of microbial genomes shed light on interconnected biogeochemical processes in an aquifer system.</title>
        <authorList>
            <person name="Anantharaman K."/>
            <person name="Brown C.T."/>
            <person name="Hug L.A."/>
            <person name="Sharon I."/>
            <person name="Castelle C.J."/>
            <person name="Probst A.J."/>
            <person name="Thomas B.C."/>
            <person name="Singh A."/>
            <person name="Wilkins M.J."/>
            <person name="Karaoz U."/>
            <person name="Brodie E.L."/>
            <person name="Williams K.H."/>
            <person name="Hubbard S.S."/>
            <person name="Banfield J.F."/>
        </authorList>
    </citation>
    <scope>NUCLEOTIDE SEQUENCE [LARGE SCALE GENOMIC DNA]</scope>
</reference>
<dbReference type="AlphaFoldDB" id="A0A1F4UR61"/>
<comment type="function">
    <text evidence="2 10 12">Catalyzes the transfer of a dimethylallyl group onto the adenine at position 37 in tRNAs that read codons beginning with uridine, leading to the formation of N6-(dimethylallyl)adenosine (i(6)A).</text>
</comment>
<dbReference type="PANTHER" id="PTHR11088:SF60">
    <property type="entry name" value="TRNA DIMETHYLALLYLTRANSFERASE"/>
    <property type="match status" value="1"/>
</dbReference>
<dbReference type="GO" id="GO:0052381">
    <property type="term" value="F:tRNA dimethylallyltransferase activity"/>
    <property type="evidence" value="ECO:0007669"/>
    <property type="project" value="UniProtKB-UniRule"/>
</dbReference>
<dbReference type="STRING" id="1802617.A2886_03425"/>
<dbReference type="GO" id="GO:0005524">
    <property type="term" value="F:ATP binding"/>
    <property type="evidence" value="ECO:0007669"/>
    <property type="project" value="UniProtKB-UniRule"/>
</dbReference>
<gene>
    <name evidence="10" type="primary">miaA</name>
    <name evidence="14" type="ORF">A2886_03425</name>
</gene>
<sequence length="295" mass="33573">MATIFVILGPTSSGKTSTALDLCKRSNGEIISTDSRQIYKGMDIGTGKTPINTKIKVEKGKNHWVLDGIKVWGYDLINPDEYFSAYDFAKWALPKAQELLEQGKAVYLVGGTGFFIDMFTGRAKPSRVKPDFNLRNKLEKLSLSELQKKLMSLNPEAYEKIDKNNHVRLIRAIEIETGKNHSPTPLPYLQNVKFEYTGLDVSREVLYERADVWLDSIWQNGLLPETQNLISAGFGETRPLNGIVYKSTKAFLVGQLSEDEAKQQAKFDLHAYIRRQQTYFKKNKDIKWLNNVESN</sequence>
<comment type="cofactor">
    <cofactor evidence="1 10">
        <name>Mg(2+)</name>
        <dbReference type="ChEBI" id="CHEBI:18420"/>
    </cofactor>
</comment>
<keyword evidence="8 10" id="KW-0460">Magnesium</keyword>
<dbReference type="Gene3D" id="3.40.50.300">
    <property type="entry name" value="P-loop containing nucleotide triphosphate hydrolases"/>
    <property type="match status" value="1"/>
</dbReference>
<dbReference type="Pfam" id="PF01715">
    <property type="entry name" value="IPPT"/>
    <property type="match status" value="1"/>
</dbReference>
<dbReference type="EC" id="2.5.1.75" evidence="10"/>
<comment type="caution">
    <text evidence="10">Lacks conserved residue(s) required for the propagation of feature annotation.</text>
</comment>
<evidence type="ECO:0000256" key="9">
    <source>
        <dbReference type="ARBA" id="ARBA00049563"/>
    </source>
</evidence>
<evidence type="ECO:0000256" key="4">
    <source>
        <dbReference type="ARBA" id="ARBA00022679"/>
    </source>
</evidence>
<proteinExistence type="inferred from homology"/>
<evidence type="ECO:0000256" key="7">
    <source>
        <dbReference type="ARBA" id="ARBA00022840"/>
    </source>
</evidence>
<dbReference type="NCBIfam" id="TIGR00174">
    <property type="entry name" value="miaA"/>
    <property type="match status" value="1"/>
</dbReference>
<evidence type="ECO:0000256" key="2">
    <source>
        <dbReference type="ARBA" id="ARBA00003213"/>
    </source>
</evidence>